<accession>A0ACB9EZT2</accession>
<gene>
    <name evidence="1" type="ORF">L2E82_14332</name>
</gene>
<sequence>MKIFSWVHRRFHQKGVADEAAKNADNDKVTLLENEALASVCDGWKEGILAIGTFGIDLSKDFQAKDVAYAKNQVLFVGHEDDEEDQEQEMKWPLVLNACKHGFDHVQKQDPSPREKVAKLNNNGKEDVGAKDSKVLDIEGTEKNEVRNSGERTTLADLLWGDSEKNLLNNKKLCDDRFKVTDHVSTGTESIKSSLISKKNKKLEKDDSTHPIKKTKRLIRKMLKKKIYPDIGNQKKETEGIICHGRHVHAT</sequence>
<evidence type="ECO:0000313" key="1">
    <source>
        <dbReference type="EMBL" id="KAI3764325.1"/>
    </source>
</evidence>
<dbReference type="EMBL" id="CM042011">
    <property type="protein sequence ID" value="KAI3764325.1"/>
    <property type="molecule type" value="Genomic_DNA"/>
</dbReference>
<reference evidence="1 2" key="2">
    <citation type="journal article" date="2022" name="Mol. Ecol. Resour.">
        <title>The genomes of chicory, endive, great burdock and yacon provide insights into Asteraceae paleo-polyploidization history and plant inulin production.</title>
        <authorList>
            <person name="Fan W."/>
            <person name="Wang S."/>
            <person name="Wang H."/>
            <person name="Wang A."/>
            <person name="Jiang F."/>
            <person name="Liu H."/>
            <person name="Zhao H."/>
            <person name="Xu D."/>
            <person name="Zhang Y."/>
        </authorList>
    </citation>
    <scope>NUCLEOTIDE SEQUENCE [LARGE SCALE GENOMIC DNA]</scope>
    <source>
        <strain evidence="2">cv. Punajuju</strain>
        <tissue evidence="1">Leaves</tissue>
    </source>
</reference>
<protein>
    <submittedName>
        <fullName evidence="1">Uncharacterized protein</fullName>
    </submittedName>
</protein>
<proteinExistence type="predicted"/>
<name>A0ACB9EZT2_CICIN</name>
<reference evidence="2" key="1">
    <citation type="journal article" date="2022" name="Mol. Ecol. Resour.">
        <title>The genomes of chicory, endive, great burdock and yacon provide insights into Asteraceae palaeo-polyploidization history and plant inulin production.</title>
        <authorList>
            <person name="Fan W."/>
            <person name="Wang S."/>
            <person name="Wang H."/>
            <person name="Wang A."/>
            <person name="Jiang F."/>
            <person name="Liu H."/>
            <person name="Zhao H."/>
            <person name="Xu D."/>
            <person name="Zhang Y."/>
        </authorList>
    </citation>
    <scope>NUCLEOTIDE SEQUENCE [LARGE SCALE GENOMIC DNA]</scope>
    <source>
        <strain evidence="2">cv. Punajuju</strain>
    </source>
</reference>
<dbReference type="Proteomes" id="UP001055811">
    <property type="component" value="Linkage Group LG03"/>
</dbReference>
<organism evidence="1 2">
    <name type="scientific">Cichorium intybus</name>
    <name type="common">Chicory</name>
    <dbReference type="NCBI Taxonomy" id="13427"/>
    <lineage>
        <taxon>Eukaryota</taxon>
        <taxon>Viridiplantae</taxon>
        <taxon>Streptophyta</taxon>
        <taxon>Embryophyta</taxon>
        <taxon>Tracheophyta</taxon>
        <taxon>Spermatophyta</taxon>
        <taxon>Magnoliopsida</taxon>
        <taxon>eudicotyledons</taxon>
        <taxon>Gunneridae</taxon>
        <taxon>Pentapetalae</taxon>
        <taxon>asterids</taxon>
        <taxon>campanulids</taxon>
        <taxon>Asterales</taxon>
        <taxon>Asteraceae</taxon>
        <taxon>Cichorioideae</taxon>
        <taxon>Cichorieae</taxon>
        <taxon>Cichoriinae</taxon>
        <taxon>Cichorium</taxon>
    </lineage>
</organism>
<evidence type="ECO:0000313" key="2">
    <source>
        <dbReference type="Proteomes" id="UP001055811"/>
    </source>
</evidence>
<keyword evidence="2" id="KW-1185">Reference proteome</keyword>
<comment type="caution">
    <text evidence="1">The sequence shown here is derived from an EMBL/GenBank/DDBJ whole genome shotgun (WGS) entry which is preliminary data.</text>
</comment>